<accession>A0ABP9Q4S9</accession>
<dbReference type="EMBL" id="BAABJP010000010">
    <property type="protein sequence ID" value="GAA5156218.1"/>
    <property type="molecule type" value="Genomic_DNA"/>
</dbReference>
<reference evidence="3" key="1">
    <citation type="journal article" date="2019" name="Int. J. Syst. Evol. Microbiol.">
        <title>The Global Catalogue of Microorganisms (GCM) 10K type strain sequencing project: providing services to taxonomists for standard genome sequencing and annotation.</title>
        <authorList>
            <consortium name="The Broad Institute Genomics Platform"/>
            <consortium name="The Broad Institute Genome Sequencing Center for Infectious Disease"/>
            <person name="Wu L."/>
            <person name="Ma J."/>
        </authorList>
    </citation>
    <scope>NUCLEOTIDE SEQUENCE [LARGE SCALE GENOMIC DNA]</scope>
    <source>
        <strain evidence="3">JCM 18303</strain>
    </source>
</reference>
<sequence length="148" mass="15868">MNESLPIRYAGWHDGRVRTLTVTLWGSRWWSGPTVHVNIDGFNHVLPWGTAVFEIPAGRAVSVSVYQVVNAPVGLASTTLAPHDPPVLEYRSPGNALRAAELGPPGNTRPRGSRSPAAERVTAVRILTLLLMAPAVIVLVLVLVAVVL</sequence>
<name>A0ABP9Q4S9_9PSEU</name>
<evidence type="ECO:0000256" key="1">
    <source>
        <dbReference type="SAM" id="Phobius"/>
    </source>
</evidence>
<feature type="transmembrane region" description="Helical" evidence="1">
    <location>
        <begin position="123"/>
        <end position="147"/>
    </location>
</feature>
<comment type="caution">
    <text evidence="2">The sequence shown here is derived from an EMBL/GenBank/DDBJ whole genome shotgun (WGS) entry which is preliminary data.</text>
</comment>
<gene>
    <name evidence="2" type="ORF">GCM10023321_31560</name>
</gene>
<organism evidence="2 3">
    <name type="scientific">Pseudonocardia eucalypti</name>
    <dbReference type="NCBI Taxonomy" id="648755"/>
    <lineage>
        <taxon>Bacteria</taxon>
        <taxon>Bacillati</taxon>
        <taxon>Actinomycetota</taxon>
        <taxon>Actinomycetes</taxon>
        <taxon>Pseudonocardiales</taxon>
        <taxon>Pseudonocardiaceae</taxon>
        <taxon>Pseudonocardia</taxon>
    </lineage>
</organism>
<proteinExistence type="predicted"/>
<keyword evidence="3" id="KW-1185">Reference proteome</keyword>
<keyword evidence="1" id="KW-1133">Transmembrane helix</keyword>
<protein>
    <submittedName>
        <fullName evidence="2">Uncharacterized protein</fullName>
    </submittedName>
</protein>
<dbReference type="Proteomes" id="UP001428817">
    <property type="component" value="Unassembled WGS sequence"/>
</dbReference>
<dbReference type="RefSeq" id="WP_185064174.1">
    <property type="nucleotide sequence ID" value="NZ_BAABJP010000010.1"/>
</dbReference>
<keyword evidence="1" id="KW-0812">Transmembrane</keyword>
<evidence type="ECO:0000313" key="3">
    <source>
        <dbReference type="Proteomes" id="UP001428817"/>
    </source>
</evidence>
<evidence type="ECO:0000313" key="2">
    <source>
        <dbReference type="EMBL" id="GAA5156218.1"/>
    </source>
</evidence>
<keyword evidence="1" id="KW-0472">Membrane</keyword>